<gene>
    <name evidence="2" type="ORF">SU86_000445</name>
</gene>
<dbReference type="OrthoDB" id="8127at2157"/>
<evidence type="ECO:0000256" key="1">
    <source>
        <dbReference type="SAM" id="Phobius"/>
    </source>
</evidence>
<dbReference type="AlphaFoldDB" id="A0A3G1B557"/>
<keyword evidence="1" id="KW-0812">Transmembrane</keyword>
<keyword evidence="3" id="KW-1185">Reference proteome</keyword>
<feature type="transmembrane region" description="Helical" evidence="1">
    <location>
        <begin position="233"/>
        <end position="253"/>
    </location>
</feature>
<reference evidence="2 3" key="1">
    <citation type="journal article" date="2016" name="Sci. Rep.">
        <title>A novel ammonia-oxidizing archaeon from wastewater treatment plant: Its enrichment, physiological and genomic characteristics.</title>
        <authorList>
            <person name="Li Y."/>
            <person name="Ding K."/>
            <person name="Wen X."/>
            <person name="Zhang B."/>
            <person name="Shen B."/>
            <person name="Yang Y."/>
        </authorList>
    </citation>
    <scope>NUCLEOTIDE SEQUENCE [LARGE SCALE GENOMIC DNA]</scope>
    <source>
        <strain evidence="2 3">SAT1</strain>
    </source>
</reference>
<feature type="transmembrane region" description="Helical" evidence="1">
    <location>
        <begin position="12"/>
        <end position="31"/>
    </location>
</feature>
<feature type="transmembrane region" description="Helical" evidence="1">
    <location>
        <begin position="135"/>
        <end position="155"/>
    </location>
</feature>
<protein>
    <submittedName>
        <fullName evidence="2">Uncharacterized protein</fullName>
    </submittedName>
</protein>
<feature type="transmembrane region" description="Helical" evidence="1">
    <location>
        <begin position="43"/>
        <end position="63"/>
    </location>
</feature>
<dbReference type="GeneID" id="24874845"/>
<evidence type="ECO:0000313" key="3">
    <source>
        <dbReference type="Proteomes" id="UP000266745"/>
    </source>
</evidence>
<dbReference type="EMBL" id="CP011097">
    <property type="protein sequence ID" value="AJZ75111.1"/>
    <property type="molecule type" value="Genomic_DNA"/>
</dbReference>
<keyword evidence="1" id="KW-1133">Transmembrane helix</keyword>
<dbReference type="Proteomes" id="UP000266745">
    <property type="component" value="Chromosome"/>
</dbReference>
<feature type="transmembrane region" description="Helical" evidence="1">
    <location>
        <begin position="198"/>
        <end position="218"/>
    </location>
</feature>
<feature type="transmembrane region" description="Helical" evidence="1">
    <location>
        <begin position="70"/>
        <end position="91"/>
    </location>
</feature>
<dbReference type="KEGG" id="tah:SU86_000445"/>
<dbReference type="STRING" id="1603555.SU86_000445"/>
<name>A0A3G1B557_9ARCH</name>
<evidence type="ECO:0000313" key="2">
    <source>
        <dbReference type="EMBL" id="AJZ75111.1"/>
    </source>
</evidence>
<proteinExistence type="predicted"/>
<feature type="transmembrane region" description="Helical" evidence="1">
    <location>
        <begin position="103"/>
        <end position="123"/>
    </location>
</feature>
<keyword evidence="1" id="KW-0472">Membrane</keyword>
<sequence>MQTTLDVILSKKYLIVSLIVIAAINLAANLISQDLATLVGNLGYIPITGAFLVLSLLIAYRFGLTGNHGLAWFSFAAFAISWFIAEMLWLHQELVLKVEPFPSAADIFYIVGYPFLLMFFVAYLQPVKASITKKILSISCMISIGVLVPSLYLVLGNGTSADPLNVILGAIYPTFDAMVIIPAIIGVVLFFKGQVNFMWTLVCLGIICLFAADTAFLFGQNEDSYYTGNPTEILFYWNYVLLAFGVHSHLTLFKKDKRPDKLNLN</sequence>
<organism evidence="2 3">
    <name type="scientific">Candidatus Nitrosotenuis cloacae</name>
    <dbReference type="NCBI Taxonomy" id="1603555"/>
    <lineage>
        <taxon>Archaea</taxon>
        <taxon>Nitrososphaerota</taxon>
        <taxon>Candidatus Nitrosotenuis</taxon>
    </lineage>
</organism>
<feature type="transmembrane region" description="Helical" evidence="1">
    <location>
        <begin position="167"/>
        <end position="191"/>
    </location>
</feature>
<accession>A0A3G1B557</accession>
<dbReference type="RefSeq" id="WP_048187502.1">
    <property type="nucleotide sequence ID" value="NZ_CP011097.1"/>
</dbReference>